<feature type="region of interest" description="Disordered" evidence="1">
    <location>
        <begin position="1"/>
        <end position="56"/>
    </location>
</feature>
<feature type="compositionally biased region" description="Low complexity" evidence="1">
    <location>
        <begin position="22"/>
        <end position="37"/>
    </location>
</feature>
<gene>
    <name evidence="2" type="ORF">GCM10010371_12050</name>
</gene>
<evidence type="ECO:0000256" key="1">
    <source>
        <dbReference type="SAM" id="MobiDB-lite"/>
    </source>
</evidence>
<accession>A0A918QKD9</accession>
<dbReference type="EMBL" id="BMVX01000003">
    <property type="protein sequence ID" value="GGZ54074.1"/>
    <property type="molecule type" value="Genomic_DNA"/>
</dbReference>
<evidence type="ECO:0000313" key="3">
    <source>
        <dbReference type="Proteomes" id="UP000634660"/>
    </source>
</evidence>
<reference evidence="2" key="1">
    <citation type="journal article" date="2014" name="Int. J. Syst. Evol. Microbiol.">
        <title>Complete genome sequence of Corynebacterium casei LMG S-19264T (=DSM 44701T), isolated from a smear-ripened cheese.</title>
        <authorList>
            <consortium name="US DOE Joint Genome Institute (JGI-PGF)"/>
            <person name="Walter F."/>
            <person name="Albersmeier A."/>
            <person name="Kalinowski J."/>
            <person name="Ruckert C."/>
        </authorList>
    </citation>
    <scope>NUCLEOTIDE SEQUENCE</scope>
    <source>
        <strain evidence="2">JCM 4834</strain>
    </source>
</reference>
<reference evidence="2" key="2">
    <citation type="submission" date="2020-09" db="EMBL/GenBank/DDBJ databases">
        <authorList>
            <person name="Sun Q."/>
            <person name="Ohkuma M."/>
        </authorList>
    </citation>
    <scope>NUCLEOTIDE SEQUENCE</scope>
    <source>
        <strain evidence="2">JCM 4834</strain>
    </source>
</reference>
<proteinExistence type="predicted"/>
<name>A0A918QKD9_9ACTN</name>
<sequence>MLPRSGVEHRPFVLPGRGASRGPAPVAGAACGPAPHASCRGPARDGPGACEDGRGAYDRPLARTLEVVVP</sequence>
<evidence type="ECO:0000313" key="2">
    <source>
        <dbReference type="EMBL" id="GGZ54074.1"/>
    </source>
</evidence>
<dbReference type="Proteomes" id="UP000634660">
    <property type="component" value="Unassembled WGS sequence"/>
</dbReference>
<organism evidence="2 3">
    <name type="scientific">Streptomyces subrutilus</name>
    <dbReference type="NCBI Taxonomy" id="36818"/>
    <lineage>
        <taxon>Bacteria</taxon>
        <taxon>Bacillati</taxon>
        <taxon>Actinomycetota</taxon>
        <taxon>Actinomycetes</taxon>
        <taxon>Kitasatosporales</taxon>
        <taxon>Streptomycetaceae</taxon>
        <taxon>Streptomyces</taxon>
    </lineage>
</organism>
<comment type="caution">
    <text evidence="2">The sequence shown here is derived from an EMBL/GenBank/DDBJ whole genome shotgun (WGS) entry which is preliminary data.</text>
</comment>
<dbReference type="AlphaFoldDB" id="A0A918QKD9"/>
<protein>
    <submittedName>
        <fullName evidence="2">Uncharacterized protein</fullName>
    </submittedName>
</protein>
<feature type="compositionally biased region" description="Basic and acidic residues" evidence="1">
    <location>
        <begin position="1"/>
        <end position="11"/>
    </location>
</feature>